<evidence type="ECO:0000256" key="3">
    <source>
        <dbReference type="ARBA" id="ARBA00022692"/>
    </source>
</evidence>
<proteinExistence type="inferred from homology"/>
<comment type="similarity">
    <text evidence="6">Belongs to the UPF0316 family.</text>
</comment>
<evidence type="ECO:0000256" key="6">
    <source>
        <dbReference type="HAMAP-Rule" id="MF_01515"/>
    </source>
</evidence>
<feature type="transmembrane region" description="Helical" evidence="6">
    <location>
        <begin position="12"/>
        <end position="32"/>
    </location>
</feature>
<dbReference type="OrthoDB" id="48231at2"/>
<evidence type="ECO:0000259" key="8">
    <source>
        <dbReference type="Pfam" id="PF18955"/>
    </source>
</evidence>
<dbReference type="PANTHER" id="PTHR40060">
    <property type="entry name" value="UPF0316 PROTEIN YEBE"/>
    <property type="match status" value="1"/>
</dbReference>
<dbReference type="InterPro" id="IPR022930">
    <property type="entry name" value="UPF0316"/>
</dbReference>
<evidence type="ECO:0000256" key="2">
    <source>
        <dbReference type="ARBA" id="ARBA00022475"/>
    </source>
</evidence>
<keyword evidence="4 6" id="KW-1133">Transmembrane helix</keyword>
<feature type="domain" description="DUF2179" evidence="7">
    <location>
        <begin position="120"/>
        <end position="172"/>
    </location>
</feature>
<dbReference type="Pfam" id="PF10035">
    <property type="entry name" value="DUF2179"/>
    <property type="match status" value="1"/>
</dbReference>
<evidence type="ECO:0000313" key="10">
    <source>
        <dbReference type="Proteomes" id="UP000003240"/>
    </source>
</evidence>
<comment type="subcellular location">
    <subcellularLocation>
        <location evidence="1 6">Cell membrane</location>
        <topology evidence="1 6">Multi-pass membrane protein</topology>
    </subcellularLocation>
</comment>
<feature type="domain" description="DUF5698" evidence="8">
    <location>
        <begin position="29"/>
        <end position="86"/>
    </location>
</feature>
<dbReference type="PANTHER" id="PTHR40060:SF1">
    <property type="entry name" value="UPF0316 PROTEIN YEBE"/>
    <property type="match status" value="1"/>
</dbReference>
<evidence type="ECO:0000256" key="1">
    <source>
        <dbReference type="ARBA" id="ARBA00004651"/>
    </source>
</evidence>
<evidence type="ECO:0000313" key="9">
    <source>
        <dbReference type="EMBL" id="EGO65371.1"/>
    </source>
</evidence>
<gene>
    <name evidence="9" type="ORF">ALO_02116</name>
</gene>
<dbReference type="AlphaFoldDB" id="F7NEG0"/>
<dbReference type="CDD" id="cd16381">
    <property type="entry name" value="YitT_C_like_1"/>
    <property type="match status" value="1"/>
</dbReference>
<evidence type="ECO:0000259" key="7">
    <source>
        <dbReference type="Pfam" id="PF10035"/>
    </source>
</evidence>
<keyword evidence="5 6" id="KW-0472">Membrane</keyword>
<protein>
    <recommendedName>
        <fullName evidence="6">UPF0316 protein ALO_02116</fullName>
    </recommendedName>
</protein>
<keyword evidence="2 6" id="KW-1003">Cell membrane</keyword>
<dbReference type="HAMAP" id="MF_01515">
    <property type="entry name" value="UPF0316"/>
    <property type="match status" value="1"/>
</dbReference>
<feature type="transmembrane region" description="Helical" evidence="6">
    <location>
        <begin position="44"/>
        <end position="65"/>
    </location>
</feature>
<reference evidence="9 10" key="1">
    <citation type="journal article" date="2011" name="EMBO J.">
        <title>Structural diversity of bacterial flagellar motors.</title>
        <authorList>
            <person name="Chen S."/>
            <person name="Beeby M."/>
            <person name="Murphy G.E."/>
            <person name="Leadbetter J.R."/>
            <person name="Hendrixson D.R."/>
            <person name="Briegel A."/>
            <person name="Li Z."/>
            <person name="Shi J."/>
            <person name="Tocheva E.I."/>
            <person name="Muller A."/>
            <person name="Dobro M.J."/>
            <person name="Jensen G.J."/>
        </authorList>
    </citation>
    <scope>NUCLEOTIDE SEQUENCE [LARGE SCALE GENOMIC DNA]</scope>
    <source>
        <strain evidence="9 10">DSM 6540</strain>
    </source>
</reference>
<keyword evidence="10" id="KW-1185">Reference proteome</keyword>
<comment type="caution">
    <text evidence="9">The sequence shown here is derived from an EMBL/GenBank/DDBJ whole genome shotgun (WGS) entry which is preliminary data.</text>
</comment>
<dbReference type="eggNOG" id="COG4843">
    <property type="taxonomic scope" value="Bacteria"/>
</dbReference>
<dbReference type="RefSeq" id="WP_004092322.1">
    <property type="nucleotide sequence ID" value="NZ_AFGF01000017.1"/>
</dbReference>
<dbReference type="InterPro" id="IPR044035">
    <property type="entry name" value="DUF5698"/>
</dbReference>
<dbReference type="Pfam" id="PF18955">
    <property type="entry name" value="DUF5698"/>
    <property type="match status" value="1"/>
</dbReference>
<organism evidence="9 10">
    <name type="scientific">Acetonema longum DSM 6540</name>
    <dbReference type="NCBI Taxonomy" id="1009370"/>
    <lineage>
        <taxon>Bacteria</taxon>
        <taxon>Bacillati</taxon>
        <taxon>Bacillota</taxon>
        <taxon>Negativicutes</taxon>
        <taxon>Acetonemataceae</taxon>
        <taxon>Acetonema</taxon>
    </lineage>
</organism>
<feature type="transmembrane region" description="Helical" evidence="6">
    <location>
        <begin position="71"/>
        <end position="88"/>
    </location>
</feature>
<keyword evidence="3 6" id="KW-0812">Transmembrane</keyword>
<dbReference type="Proteomes" id="UP000003240">
    <property type="component" value="Unassembled WGS sequence"/>
</dbReference>
<accession>F7NEG0</accession>
<dbReference type="STRING" id="1009370.ALO_02116"/>
<sequence>MLTALVAHPFAGYLFIFFARVMDVSLDVFRLLLLTRGYAMPAALIGFVEVTIFVTALSTVIGSGITDPIKIVAYAAGFATGNLVGIYVEGRMAVGYVAIQIFPSQDYCQDLLDRLRKSDFGFTSLSGQGRSGPREVFIVTVKRKDLPRILQILDETAPDTFFNISDVRSIRGGIFPHRNI</sequence>
<dbReference type="GO" id="GO:0005886">
    <property type="term" value="C:plasma membrane"/>
    <property type="evidence" value="ECO:0007669"/>
    <property type="project" value="UniProtKB-SubCell"/>
</dbReference>
<dbReference type="EMBL" id="AFGF01000017">
    <property type="protein sequence ID" value="EGO65371.1"/>
    <property type="molecule type" value="Genomic_DNA"/>
</dbReference>
<evidence type="ECO:0000256" key="5">
    <source>
        <dbReference type="ARBA" id="ARBA00023136"/>
    </source>
</evidence>
<evidence type="ECO:0000256" key="4">
    <source>
        <dbReference type="ARBA" id="ARBA00022989"/>
    </source>
</evidence>
<dbReference type="InterPro" id="IPR019264">
    <property type="entry name" value="DUF2179"/>
</dbReference>
<name>F7NEG0_9FIRM</name>